<dbReference type="Gene3D" id="3.30.70.360">
    <property type="match status" value="1"/>
</dbReference>
<comment type="similarity">
    <text evidence="1">Belongs to the peptidase M20A family.</text>
</comment>
<dbReference type="Pfam" id="PF01546">
    <property type="entry name" value="Peptidase_M20"/>
    <property type="match status" value="1"/>
</dbReference>
<evidence type="ECO:0000313" key="3">
    <source>
        <dbReference type="EMBL" id="KAL1301572.1"/>
    </source>
</evidence>
<dbReference type="PANTHER" id="PTHR11014:SF63">
    <property type="entry name" value="METALLOPEPTIDASE, PUTATIVE (AFU_ORTHOLOGUE AFUA_6G09600)-RELATED"/>
    <property type="match status" value="1"/>
</dbReference>
<gene>
    <name evidence="3" type="ORF">AAFC00_005807</name>
</gene>
<accession>A0ABR3P623</accession>
<dbReference type="NCBIfam" id="TIGR01891">
    <property type="entry name" value="amidohydrolases"/>
    <property type="match status" value="1"/>
</dbReference>
<dbReference type="InterPro" id="IPR017439">
    <property type="entry name" value="Amidohydrolase"/>
</dbReference>
<dbReference type="Gene3D" id="3.40.630.10">
    <property type="entry name" value="Zn peptidases"/>
    <property type="match status" value="1"/>
</dbReference>
<name>A0ABR3P623_9PEZI</name>
<feature type="domain" description="Peptidase M20 dimerisation" evidence="2">
    <location>
        <begin position="212"/>
        <end position="305"/>
    </location>
</feature>
<dbReference type="SUPFAM" id="SSF53187">
    <property type="entry name" value="Zn-dependent exopeptidases"/>
    <property type="match status" value="1"/>
</dbReference>
<dbReference type="GeneID" id="95979506"/>
<dbReference type="InterPro" id="IPR002933">
    <property type="entry name" value="Peptidase_M20"/>
</dbReference>
<dbReference type="Proteomes" id="UP001562354">
    <property type="component" value="Unassembled WGS sequence"/>
</dbReference>
<dbReference type="PIRSF" id="PIRSF005962">
    <property type="entry name" value="Pept_M20D_amidohydro"/>
    <property type="match status" value="1"/>
</dbReference>
<dbReference type="SUPFAM" id="SSF55031">
    <property type="entry name" value="Bacterial exopeptidase dimerisation domain"/>
    <property type="match status" value="1"/>
</dbReference>
<dbReference type="PANTHER" id="PTHR11014">
    <property type="entry name" value="PEPTIDASE M20 FAMILY MEMBER"/>
    <property type="match status" value="1"/>
</dbReference>
<dbReference type="InterPro" id="IPR036264">
    <property type="entry name" value="Bact_exopeptidase_dim_dom"/>
</dbReference>
<proteinExistence type="inferred from homology"/>
<keyword evidence="4" id="KW-1185">Reference proteome</keyword>
<organism evidence="3 4">
    <name type="scientific">Neodothiora populina</name>
    <dbReference type="NCBI Taxonomy" id="2781224"/>
    <lineage>
        <taxon>Eukaryota</taxon>
        <taxon>Fungi</taxon>
        <taxon>Dikarya</taxon>
        <taxon>Ascomycota</taxon>
        <taxon>Pezizomycotina</taxon>
        <taxon>Dothideomycetes</taxon>
        <taxon>Dothideomycetidae</taxon>
        <taxon>Dothideales</taxon>
        <taxon>Dothioraceae</taxon>
        <taxon>Neodothiora</taxon>
    </lineage>
</organism>
<dbReference type="Pfam" id="PF07687">
    <property type="entry name" value="M20_dimer"/>
    <property type="match status" value="1"/>
</dbReference>
<sequence length="440" mass="47202">MTEPRAESSSSSAISALIDTHRPVLAAYEQFYKTLHADPELSLQESTTSLRIKDHLVSLGYEVKTSIGGHGVVGILRNGSGKTVLIRADMDALPIAEATGLPYSSTKRMVDVADGVEKPVMHACGHDMHCSTLLAASELLKGAKAAWSGTLIMLFQPNEERAAGAKAMVDDGLYDPSRHDVPKPDIVLGAHIMPARAGTVQTAGGPFNSAADSFKITVFGRGGHGSRPHQAIDPVVMASSIVLKLQTIVSREMDPRDAVVVTVGSLQAGNAENIIAGEAVLKVNTRTFSEENRRRVQESIERIVRCECEAFRCPQPPKFESISHFPLLYNDEAVSETVAEAMIDHFGKDDESSKGVGFSTSPFPSMGSEDFSHLSNAVGAPCCFWNYGGIDQKVWDDAKKNGRIDEIAGTHSALFSPAIHPTMKTAIDAYAAGALAFLKR</sequence>
<reference evidence="3 4" key="1">
    <citation type="submission" date="2024-07" db="EMBL/GenBank/DDBJ databases">
        <title>Draft sequence of the Neodothiora populina.</title>
        <authorList>
            <person name="Drown D.D."/>
            <person name="Schuette U.S."/>
            <person name="Buechlein A.B."/>
            <person name="Rusch D.R."/>
            <person name="Winton L.W."/>
            <person name="Adams G.A."/>
        </authorList>
    </citation>
    <scope>NUCLEOTIDE SEQUENCE [LARGE SCALE GENOMIC DNA]</scope>
    <source>
        <strain evidence="3 4">CPC 39397</strain>
    </source>
</reference>
<comment type="caution">
    <text evidence="3">The sequence shown here is derived from an EMBL/GenBank/DDBJ whole genome shotgun (WGS) entry which is preliminary data.</text>
</comment>
<evidence type="ECO:0000313" key="4">
    <source>
        <dbReference type="Proteomes" id="UP001562354"/>
    </source>
</evidence>
<evidence type="ECO:0000256" key="1">
    <source>
        <dbReference type="ARBA" id="ARBA00006247"/>
    </source>
</evidence>
<dbReference type="InterPro" id="IPR011650">
    <property type="entry name" value="Peptidase_M20_dimer"/>
</dbReference>
<dbReference type="EMBL" id="JBFMKM010000013">
    <property type="protein sequence ID" value="KAL1301572.1"/>
    <property type="molecule type" value="Genomic_DNA"/>
</dbReference>
<dbReference type="RefSeq" id="XP_069197848.1">
    <property type="nucleotide sequence ID" value="XM_069345649.1"/>
</dbReference>
<protein>
    <recommendedName>
        <fullName evidence="2">Peptidase M20 dimerisation domain-containing protein</fullName>
    </recommendedName>
</protein>
<evidence type="ECO:0000259" key="2">
    <source>
        <dbReference type="Pfam" id="PF07687"/>
    </source>
</evidence>